<dbReference type="OrthoDB" id="9396613at2759"/>
<name>A0A8K1LRM6_9PASS</name>
<keyword evidence="3" id="KW-1185">Reference proteome</keyword>
<accession>A0A8K1LRM6</accession>
<evidence type="ECO:0000313" key="2">
    <source>
        <dbReference type="EMBL" id="TRZ23794.1"/>
    </source>
</evidence>
<gene>
    <name evidence="2" type="ORF">HGM15179_003304</name>
</gene>
<protein>
    <submittedName>
        <fullName evidence="2">Uncharacterized protein</fullName>
    </submittedName>
</protein>
<feature type="compositionally biased region" description="Polar residues" evidence="1">
    <location>
        <begin position="17"/>
        <end position="31"/>
    </location>
</feature>
<feature type="compositionally biased region" description="Basic and acidic residues" evidence="1">
    <location>
        <begin position="32"/>
        <end position="94"/>
    </location>
</feature>
<feature type="region of interest" description="Disordered" evidence="1">
    <location>
        <begin position="15"/>
        <end position="94"/>
    </location>
</feature>
<comment type="caution">
    <text evidence="2">The sequence shown here is derived from an EMBL/GenBank/DDBJ whole genome shotgun (WGS) entry which is preliminary data.</text>
</comment>
<reference evidence="2" key="1">
    <citation type="submission" date="2019-04" db="EMBL/GenBank/DDBJ databases">
        <title>Genome assembly of Zosterops borbonicus 15179.</title>
        <authorList>
            <person name="Leroy T."/>
            <person name="Anselmetti Y."/>
            <person name="Tilak M.-K."/>
            <person name="Nabholz B."/>
        </authorList>
    </citation>
    <scope>NUCLEOTIDE SEQUENCE</scope>
    <source>
        <strain evidence="2">HGM_15179</strain>
        <tissue evidence="2">Muscle</tissue>
    </source>
</reference>
<dbReference type="EMBL" id="SWJQ01000063">
    <property type="protein sequence ID" value="TRZ23794.1"/>
    <property type="molecule type" value="Genomic_DNA"/>
</dbReference>
<evidence type="ECO:0000313" key="3">
    <source>
        <dbReference type="Proteomes" id="UP000796761"/>
    </source>
</evidence>
<organism evidence="2 3">
    <name type="scientific">Zosterops borbonicus</name>
    <dbReference type="NCBI Taxonomy" id="364589"/>
    <lineage>
        <taxon>Eukaryota</taxon>
        <taxon>Metazoa</taxon>
        <taxon>Chordata</taxon>
        <taxon>Craniata</taxon>
        <taxon>Vertebrata</taxon>
        <taxon>Euteleostomi</taxon>
        <taxon>Archelosauria</taxon>
        <taxon>Archosauria</taxon>
        <taxon>Dinosauria</taxon>
        <taxon>Saurischia</taxon>
        <taxon>Theropoda</taxon>
        <taxon>Coelurosauria</taxon>
        <taxon>Aves</taxon>
        <taxon>Neognathae</taxon>
        <taxon>Neoaves</taxon>
        <taxon>Telluraves</taxon>
        <taxon>Australaves</taxon>
        <taxon>Passeriformes</taxon>
        <taxon>Sylvioidea</taxon>
        <taxon>Zosteropidae</taxon>
        <taxon>Zosterops</taxon>
    </lineage>
</organism>
<proteinExistence type="predicted"/>
<evidence type="ECO:0000256" key="1">
    <source>
        <dbReference type="SAM" id="MobiDB-lite"/>
    </source>
</evidence>
<dbReference type="AlphaFoldDB" id="A0A8K1LRM6"/>
<sequence length="94" mass="11648">MRFNETKWKVLHLDWGNPNQHSLGNEQMESSSAEKDLGVLKTTAEMDHPLLNDEISGREEKRREEKRREEKRREEKRREEKRREEKRREEKRYI</sequence>
<dbReference type="Proteomes" id="UP000796761">
    <property type="component" value="Unassembled WGS sequence"/>
</dbReference>